<evidence type="ECO:0000256" key="1">
    <source>
        <dbReference type="SAM" id="MobiDB-lite"/>
    </source>
</evidence>
<accession>A0A154BRD7</accession>
<gene>
    <name evidence="2" type="ORF">AXX12_08720</name>
</gene>
<sequence>MESIGRENAKGATRLREGNSKKMRKHVRIVLLVVHSGACDASAACAKRITQRGFSLCSQLSTEKVQITGVINRLIHNINKQVVPRLCKKSIENRRNNVKSA</sequence>
<feature type="region of interest" description="Disordered" evidence="1">
    <location>
        <begin position="1"/>
        <end position="21"/>
    </location>
</feature>
<comment type="caution">
    <text evidence="2">The sequence shown here is derived from an EMBL/GenBank/DDBJ whole genome shotgun (WGS) entry which is preliminary data.</text>
</comment>
<dbReference type="EMBL" id="LSGP01000017">
    <property type="protein sequence ID" value="KYZ76506.1"/>
    <property type="molecule type" value="Genomic_DNA"/>
</dbReference>
<dbReference type="AlphaFoldDB" id="A0A154BRD7"/>
<keyword evidence="3" id="KW-1185">Reference proteome</keyword>
<organism evidence="2 3">
    <name type="scientific">Anaerosporomusa subterranea</name>
    <dbReference type="NCBI Taxonomy" id="1794912"/>
    <lineage>
        <taxon>Bacteria</taxon>
        <taxon>Bacillati</taxon>
        <taxon>Bacillota</taxon>
        <taxon>Negativicutes</taxon>
        <taxon>Acetonemataceae</taxon>
        <taxon>Anaerosporomusa</taxon>
    </lineage>
</organism>
<name>A0A154BRD7_ANASB</name>
<dbReference type="STRING" id="1794912.AXX12_08720"/>
<evidence type="ECO:0000313" key="3">
    <source>
        <dbReference type="Proteomes" id="UP000076268"/>
    </source>
</evidence>
<feature type="compositionally biased region" description="Basic and acidic residues" evidence="1">
    <location>
        <begin position="1"/>
        <end position="20"/>
    </location>
</feature>
<dbReference type="Proteomes" id="UP000076268">
    <property type="component" value="Unassembled WGS sequence"/>
</dbReference>
<protein>
    <submittedName>
        <fullName evidence="2">Uncharacterized protein</fullName>
    </submittedName>
</protein>
<evidence type="ECO:0000313" key="2">
    <source>
        <dbReference type="EMBL" id="KYZ76506.1"/>
    </source>
</evidence>
<proteinExistence type="predicted"/>
<reference evidence="2 3" key="1">
    <citation type="submission" date="2016-02" db="EMBL/GenBank/DDBJ databases">
        <title>Anaerosporomusa subterraneum gen. nov., sp. nov., a spore-forming obligate anaerobe isolated from saprolite.</title>
        <authorList>
            <person name="Choi J.K."/>
            <person name="Shah M."/>
            <person name="Yee N."/>
        </authorList>
    </citation>
    <scope>NUCLEOTIDE SEQUENCE [LARGE SCALE GENOMIC DNA]</scope>
    <source>
        <strain evidence="2 3">RU4</strain>
    </source>
</reference>